<gene>
    <name evidence="2" type="ORF">ACFOHH_13235</name>
</gene>
<dbReference type="GO" id="GO:0016740">
    <property type="term" value="F:transferase activity"/>
    <property type="evidence" value="ECO:0007669"/>
    <property type="project" value="UniProtKB-KW"/>
</dbReference>
<dbReference type="InterPro" id="IPR007345">
    <property type="entry name" value="Polysacch_pyruvyl_Trfase"/>
</dbReference>
<name>A0ABV7DGR3_9HYPH</name>
<dbReference type="Pfam" id="PF04230">
    <property type="entry name" value="PS_pyruv_trans"/>
    <property type="match status" value="1"/>
</dbReference>
<proteinExistence type="predicted"/>
<feature type="domain" description="Polysaccharide pyruvyl transferase" evidence="1">
    <location>
        <begin position="32"/>
        <end position="270"/>
    </location>
</feature>
<dbReference type="RefSeq" id="WP_257313000.1">
    <property type="nucleotide sequence ID" value="NZ_JANFDG010000003.1"/>
</dbReference>
<protein>
    <submittedName>
        <fullName evidence="2">Polysaccharide pyruvyl transferase family protein</fullName>
    </submittedName>
</protein>
<comment type="caution">
    <text evidence="2">The sequence shown here is derived from an EMBL/GenBank/DDBJ whole genome shotgun (WGS) entry which is preliminary data.</text>
</comment>
<keyword evidence="3" id="KW-1185">Reference proteome</keyword>
<dbReference type="EMBL" id="JBHRSP010000019">
    <property type="protein sequence ID" value="MFC3074070.1"/>
    <property type="molecule type" value="Genomic_DNA"/>
</dbReference>
<dbReference type="Proteomes" id="UP001595377">
    <property type="component" value="Unassembled WGS sequence"/>
</dbReference>
<reference evidence="3" key="1">
    <citation type="journal article" date="2019" name="Int. J. Syst. Evol. Microbiol.">
        <title>The Global Catalogue of Microorganisms (GCM) 10K type strain sequencing project: providing services to taxonomists for standard genome sequencing and annotation.</title>
        <authorList>
            <consortium name="The Broad Institute Genomics Platform"/>
            <consortium name="The Broad Institute Genome Sequencing Center for Infectious Disease"/>
            <person name="Wu L."/>
            <person name="Ma J."/>
        </authorList>
    </citation>
    <scope>NUCLEOTIDE SEQUENCE [LARGE SCALE GENOMIC DNA]</scope>
    <source>
        <strain evidence="3">KCTC 52677</strain>
    </source>
</reference>
<keyword evidence="2" id="KW-0808">Transferase</keyword>
<evidence type="ECO:0000313" key="2">
    <source>
        <dbReference type="EMBL" id="MFC3074070.1"/>
    </source>
</evidence>
<organism evidence="2 3">
    <name type="scientific">Shinella pollutisoli</name>
    <dbReference type="NCBI Taxonomy" id="2250594"/>
    <lineage>
        <taxon>Bacteria</taxon>
        <taxon>Pseudomonadati</taxon>
        <taxon>Pseudomonadota</taxon>
        <taxon>Alphaproteobacteria</taxon>
        <taxon>Hyphomicrobiales</taxon>
        <taxon>Rhizobiaceae</taxon>
        <taxon>Shinella</taxon>
    </lineage>
</organism>
<evidence type="ECO:0000313" key="3">
    <source>
        <dbReference type="Proteomes" id="UP001595377"/>
    </source>
</evidence>
<evidence type="ECO:0000259" key="1">
    <source>
        <dbReference type="Pfam" id="PF04230"/>
    </source>
</evidence>
<sequence length="298" mass="32173">MTEALRRTILATLADAAAAGPYALIDYPNYLNPGDAAIWLGARRALEAINGRPPAYAATLRGFSPARCRAAIGGGTVYFLGGGNFGDLYPRHQRLRLDVLRALPGNPVVHLPMSCAFAPAPDEALLAETRALYRDRPSTRLFARDRRARSELQERLGLDAVTCPDLCHLLSLAAPPPCRDLVRLMRRDPEAAGPSTGPARDWRDMPGQRLANRLGKLLLAAAPARLALTAQDGVATRKVNHAVAALARGRAVETDRLHAALLAAAIGREVLLHDNATGKVLAYRETWAALLPDLFRPQ</sequence>
<accession>A0ABV7DGR3</accession>